<evidence type="ECO:0000313" key="2">
    <source>
        <dbReference type="Proteomes" id="UP000642571"/>
    </source>
</evidence>
<gene>
    <name evidence="1" type="ORF">GCM10011389_07190</name>
</gene>
<protein>
    <submittedName>
        <fullName evidence="1">Uncharacterized protein</fullName>
    </submittedName>
</protein>
<comment type="caution">
    <text evidence="1">The sequence shown here is derived from an EMBL/GenBank/DDBJ whole genome shotgun (WGS) entry which is preliminary data.</text>
</comment>
<name>A0ABQ1PSD9_9BACI</name>
<proteinExistence type="predicted"/>
<accession>A0ABQ1PSD9</accession>
<keyword evidence="2" id="KW-1185">Reference proteome</keyword>
<sequence>MDPQGRITFDISMILIEDDNTGFINVVYYQFEDGVHNSVFTVSHENTFQEVEMLILSDLGKTTSTWIAIVENRGRTRQVRYRKEKNQDD</sequence>
<organism evidence="1 2">
    <name type="scientific">Pontibacillus salipaludis</name>
    <dbReference type="NCBI Taxonomy" id="1697394"/>
    <lineage>
        <taxon>Bacteria</taxon>
        <taxon>Bacillati</taxon>
        <taxon>Bacillota</taxon>
        <taxon>Bacilli</taxon>
        <taxon>Bacillales</taxon>
        <taxon>Bacillaceae</taxon>
        <taxon>Pontibacillus</taxon>
    </lineage>
</organism>
<dbReference type="RefSeq" id="WP_188650976.1">
    <property type="nucleotide sequence ID" value="NZ_BMIN01000002.1"/>
</dbReference>
<dbReference type="Proteomes" id="UP000642571">
    <property type="component" value="Unassembled WGS sequence"/>
</dbReference>
<evidence type="ECO:0000313" key="1">
    <source>
        <dbReference type="EMBL" id="GGD02306.1"/>
    </source>
</evidence>
<dbReference type="EMBL" id="BMIN01000002">
    <property type="protein sequence ID" value="GGD02306.1"/>
    <property type="molecule type" value="Genomic_DNA"/>
</dbReference>
<reference evidence="2" key="1">
    <citation type="journal article" date="2019" name="Int. J. Syst. Evol. Microbiol.">
        <title>The Global Catalogue of Microorganisms (GCM) 10K type strain sequencing project: providing services to taxonomists for standard genome sequencing and annotation.</title>
        <authorList>
            <consortium name="The Broad Institute Genomics Platform"/>
            <consortium name="The Broad Institute Genome Sequencing Center for Infectious Disease"/>
            <person name="Wu L."/>
            <person name="Ma J."/>
        </authorList>
    </citation>
    <scope>NUCLEOTIDE SEQUENCE [LARGE SCALE GENOMIC DNA]</scope>
    <source>
        <strain evidence="2">CGMCC 1.15353</strain>
    </source>
</reference>